<dbReference type="InterPro" id="IPR011006">
    <property type="entry name" value="CheY-like_superfamily"/>
</dbReference>
<dbReference type="PROSITE" id="PS00622">
    <property type="entry name" value="HTH_LUXR_1"/>
    <property type="match status" value="1"/>
</dbReference>
<feature type="domain" description="HTH luxR-type" evidence="7">
    <location>
        <begin position="143"/>
        <end position="208"/>
    </location>
</feature>
<dbReference type="Pfam" id="PF00072">
    <property type="entry name" value="Response_reg"/>
    <property type="match status" value="1"/>
</dbReference>
<dbReference type="OrthoDB" id="9796655at2"/>
<keyword evidence="4" id="KW-0238">DNA-binding</keyword>
<dbReference type="eggNOG" id="COG2197">
    <property type="taxonomic scope" value="Bacteria"/>
</dbReference>
<dbReference type="SMART" id="SM00421">
    <property type="entry name" value="HTH_LUXR"/>
    <property type="match status" value="1"/>
</dbReference>
<dbReference type="CDD" id="cd06170">
    <property type="entry name" value="LuxR_C_like"/>
    <property type="match status" value="1"/>
</dbReference>
<dbReference type="GO" id="GO:0006355">
    <property type="term" value="P:regulation of DNA-templated transcription"/>
    <property type="evidence" value="ECO:0007669"/>
    <property type="project" value="InterPro"/>
</dbReference>
<dbReference type="Pfam" id="PF00196">
    <property type="entry name" value="GerE"/>
    <property type="match status" value="1"/>
</dbReference>
<keyword evidence="1 6" id="KW-0597">Phosphoprotein</keyword>
<dbReference type="InterPro" id="IPR039420">
    <property type="entry name" value="WalR-like"/>
</dbReference>
<dbReference type="EMBL" id="AOMT01000005">
    <property type="protein sequence ID" value="KDN25858.1"/>
    <property type="molecule type" value="Genomic_DNA"/>
</dbReference>
<evidence type="ECO:0000256" key="1">
    <source>
        <dbReference type="ARBA" id="ARBA00022553"/>
    </source>
</evidence>
<dbReference type="PROSITE" id="PS50043">
    <property type="entry name" value="HTH_LUXR_2"/>
    <property type="match status" value="1"/>
</dbReference>
<dbReference type="SUPFAM" id="SSF52172">
    <property type="entry name" value="CheY-like"/>
    <property type="match status" value="1"/>
</dbReference>
<keyword evidence="2" id="KW-0902">Two-component regulatory system</keyword>
<dbReference type="Gene3D" id="3.40.50.2300">
    <property type="match status" value="1"/>
</dbReference>
<evidence type="ECO:0000259" key="7">
    <source>
        <dbReference type="PROSITE" id="PS50043"/>
    </source>
</evidence>
<protein>
    <submittedName>
        <fullName evidence="9">LuxR family transcriptional regulator</fullName>
    </submittedName>
</protein>
<dbReference type="RefSeq" id="WP_036362415.1">
    <property type="nucleotide sequence ID" value="NZ_AOMT01000005.1"/>
</dbReference>
<name>A0A066UNR4_9GAMM</name>
<comment type="caution">
    <text evidence="9">The sequence shown here is derived from an EMBL/GenBank/DDBJ whole genome shotgun (WGS) entry which is preliminary data.</text>
</comment>
<dbReference type="SUPFAM" id="SSF46894">
    <property type="entry name" value="C-terminal effector domain of the bipartite response regulators"/>
    <property type="match status" value="1"/>
</dbReference>
<dbReference type="PANTHER" id="PTHR43214:SF3">
    <property type="entry name" value="RESPONSE REGULATOR UVRY"/>
    <property type="match status" value="1"/>
</dbReference>
<dbReference type="GO" id="GO:0003677">
    <property type="term" value="F:DNA binding"/>
    <property type="evidence" value="ECO:0007669"/>
    <property type="project" value="UniProtKB-KW"/>
</dbReference>
<sequence length="213" mass="23427">MSIKVLVVDDHDLVRMGIARMLDDDAQIKVIAEADNGDAAVQLARHHRPNVVLLDVNMPNVGGVEATRRIKQIDQNIKVLAVSSLSAQPYPSMLLKAGVNGYITKGTPLDEMIRAIKKVHGGGKYFSHDVAEQLADTVLGEQAESPFDALSEREKQVAMMVVNCQSAQEIADQLFVSVKTVNTYRYRIFEKLGVNSDVKLTHLAIRHGLIEAN</sequence>
<evidence type="ECO:0000259" key="8">
    <source>
        <dbReference type="PROSITE" id="PS50110"/>
    </source>
</evidence>
<evidence type="ECO:0000256" key="4">
    <source>
        <dbReference type="ARBA" id="ARBA00023125"/>
    </source>
</evidence>
<evidence type="ECO:0000256" key="5">
    <source>
        <dbReference type="ARBA" id="ARBA00023163"/>
    </source>
</evidence>
<evidence type="ECO:0000256" key="3">
    <source>
        <dbReference type="ARBA" id="ARBA00023015"/>
    </source>
</evidence>
<feature type="modified residue" description="4-aspartylphosphate" evidence="6">
    <location>
        <position position="55"/>
    </location>
</feature>
<accession>A0A066UNR4</accession>
<dbReference type="AlphaFoldDB" id="A0A066UNR4"/>
<dbReference type="GO" id="GO:0000160">
    <property type="term" value="P:phosphorelay signal transduction system"/>
    <property type="evidence" value="ECO:0007669"/>
    <property type="project" value="UniProtKB-KW"/>
</dbReference>
<dbReference type="InterPro" id="IPR001789">
    <property type="entry name" value="Sig_transdc_resp-reg_receiver"/>
</dbReference>
<dbReference type="PROSITE" id="PS50110">
    <property type="entry name" value="RESPONSE_REGULATORY"/>
    <property type="match status" value="1"/>
</dbReference>
<dbReference type="SMART" id="SM00448">
    <property type="entry name" value="REC"/>
    <property type="match status" value="1"/>
</dbReference>
<feature type="domain" description="Response regulatory" evidence="8">
    <location>
        <begin position="4"/>
        <end position="120"/>
    </location>
</feature>
<gene>
    <name evidence="9" type="ORF">MBO_01650</name>
</gene>
<keyword evidence="5" id="KW-0804">Transcription</keyword>
<dbReference type="PANTHER" id="PTHR43214">
    <property type="entry name" value="TWO-COMPONENT RESPONSE REGULATOR"/>
    <property type="match status" value="1"/>
</dbReference>
<evidence type="ECO:0000313" key="10">
    <source>
        <dbReference type="Proteomes" id="UP000035860"/>
    </source>
</evidence>
<keyword evidence="3" id="KW-0805">Transcription regulation</keyword>
<keyword evidence="10" id="KW-1185">Reference proteome</keyword>
<evidence type="ECO:0000313" key="9">
    <source>
        <dbReference type="EMBL" id="KDN25858.1"/>
    </source>
</evidence>
<evidence type="ECO:0000256" key="6">
    <source>
        <dbReference type="PROSITE-ProRule" id="PRU00169"/>
    </source>
</evidence>
<dbReference type="Proteomes" id="UP000035860">
    <property type="component" value="Unassembled WGS sequence"/>
</dbReference>
<reference evidence="9 10" key="1">
    <citation type="journal article" date="2014" name="Genome Announc.">
        <title>Draft Genome Sequence of Moraxella bovoculi Strain 237T (ATCC BAA-1259T) Isolated from a Calf with Infectious Bovine Keratoconjunctivitis.</title>
        <authorList>
            <person name="Calcutt M.J."/>
            <person name="Foecking M.F."/>
            <person name="Martin N.T."/>
            <person name="Mhlanga-Mutangadura T."/>
            <person name="Reilly T.J."/>
        </authorList>
    </citation>
    <scope>NUCLEOTIDE SEQUENCE [LARGE SCALE GENOMIC DNA]</scope>
    <source>
        <strain evidence="9 10">237</strain>
    </source>
</reference>
<evidence type="ECO:0000256" key="2">
    <source>
        <dbReference type="ARBA" id="ARBA00023012"/>
    </source>
</evidence>
<proteinExistence type="predicted"/>
<dbReference type="InterPro" id="IPR016032">
    <property type="entry name" value="Sig_transdc_resp-reg_C-effctor"/>
</dbReference>
<dbReference type="InterPro" id="IPR000792">
    <property type="entry name" value="Tscrpt_reg_LuxR_C"/>
</dbReference>
<dbReference type="PRINTS" id="PR00038">
    <property type="entry name" value="HTHLUXR"/>
</dbReference>
<dbReference type="InterPro" id="IPR058245">
    <property type="entry name" value="NreC/VraR/RcsB-like_REC"/>
</dbReference>
<dbReference type="CDD" id="cd17535">
    <property type="entry name" value="REC_NarL-like"/>
    <property type="match status" value="1"/>
</dbReference>
<organism evidence="9 10">
    <name type="scientific">Moraxella bovoculi 237</name>
    <dbReference type="NCBI Taxonomy" id="743974"/>
    <lineage>
        <taxon>Bacteria</taxon>
        <taxon>Pseudomonadati</taxon>
        <taxon>Pseudomonadota</taxon>
        <taxon>Gammaproteobacteria</taxon>
        <taxon>Moraxellales</taxon>
        <taxon>Moraxellaceae</taxon>
        <taxon>Moraxella</taxon>
    </lineage>
</organism>